<feature type="compositionally biased region" description="Pro residues" evidence="1">
    <location>
        <begin position="407"/>
        <end position="433"/>
    </location>
</feature>
<reference evidence="2 3" key="1">
    <citation type="journal article" date="2013" name="Int. J. Syst. Evol. Microbiol.">
        <title>Roseomonas aerophila sp. nov., isolated from air.</title>
        <authorList>
            <person name="Kim S.J."/>
            <person name="Weon H.Y."/>
            <person name="Ahn J.H."/>
            <person name="Hong S.B."/>
            <person name="Seok S.J."/>
            <person name="Whang K.S."/>
            <person name="Kwon S.W."/>
        </authorList>
    </citation>
    <scope>NUCLEOTIDE SEQUENCE [LARGE SCALE GENOMIC DNA]</scope>
    <source>
        <strain evidence="2 3">NBRC 108923</strain>
    </source>
</reference>
<protein>
    <submittedName>
        <fullName evidence="2">ATP-binding protein</fullName>
    </submittedName>
</protein>
<keyword evidence="2" id="KW-0547">Nucleotide-binding</keyword>
<dbReference type="GO" id="GO:0005524">
    <property type="term" value="F:ATP binding"/>
    <property type="evidence" value="ECO:0007669"/>
    <property type="project" value="UniProtKB-KW"/>
</dbReference>
<keyword evidence="3" id="KW-1185">Reference proteome</keyword>
<feature type="region of interest" description="Disordered" evidence="1">
    <location>
        <begin position="402"/>
        <end position="470"/>
    </location>
</feature>
<keyword evidence="2" id="KW-0067">ATP-binding</keyword>
<dbReference type="EMBL" id="JACTVA010000050">
    <property type="protein sequence ID" value="MBC9209275.1"/>
    <property type="molecule type" value="Genomic_DNA"/>
</dbReference>
<sequence>MDHLFAKLGVGDEDFLVASMIERCPKVMMLRELLMNALESASHAKSGGRQVDVGSVQVAGVRKLCIWNTGPGMDAEQLFRMCDIASSIGKEKGLDRNFGMGAKVASLPSNQLGVRYRSCQAGRVHEVTIGKRNGVYGRIPRVDPVTGEAAVVLEVTEVAKAEGRPLDQDWTEVVLMGNRPEQDTLADPYERNPPVPRNWLPAAIYNKFFRIDDGIELRMLPETHGLKGVKRLFSLSQRIARRYARHETVRLPDGIAIHYLYDPAHPIRENRNASYEDDMLPDTSFCAVVNGGEFYDMRRGQQWTLDAPSFGITFGARHFSVLIELADEFPVRADGYRQFLRYLTGVQEHVRLGDFSGLVRANRPKWLVALIDEMSPDVDLSRDVSEQLAQLLASLGVKRMRPKPRKILPPPLLRTEPPPPPPVSEPIPPLPPKEMPKTPEAAQAKPPAPPVPPPLPKPPAPPPPAPPEQPMEMVLDVEIAPELLLLRDQQEIADRNLTHRAARYYPEAHQLFVNMLYPSVARLASVLVAAAPAAVESGRARSEATMLAEQELLLRVGRALVFGLGKRDAAQGWNEAEKRSAVSSEVLTIAADDFYTGKAEATERFLRALRAGGAVEQKQAVAETVSA</sequence>
<dbReference type="SUPFAM" id="SSF55874">
    <property type="entry name" value="ATPase domain of HSP90 chaperone/DNA topoisomerase II/histidine kinase"/>
    <property type="match status" value="1"/>
</dbReference>
<evidence type="ECO:0000313" key="3">
    <source>
        <dbReference type="Proteomes" id="UP000626026"/>
    </source>
</evidence>
<evidence type="ECO:0000256" key="1">
    <source>
        <dbReference type="SAM" id="MobiDB-lite"/>
    </source>
</evidence>
<gene>
    <name evidence="2" type="ORF">IBL26_20690</name>
</gene>
<dbReference type="InterPro" id="IPR036890">
    <property type="entry name" value="HATPase_C_sf"/>
</dbReference>
<accession>A0ABR7RT09</accession>
<dbReference type="RefSeq" id="WP_187786414.1">
    <property type="nucleotide sequence ID" value="NZ_JACTVA010000050.1"/>
</dbReference>
<dbReference type="PRINTS" id="PR00806">
    <property type="entry name" value="VINCULIN"/>
</dbReference>
<comment type="caution">
    <text evidence="2">The sequence shown here is derived from an EMBL/GenBank/DDBJ whole genome shotgun (WGS) entry which is preliminary data.</text>
</comment>
<feature type="compositionally biased region" description="Pro residues" evidence="1">
    <location>
        <begin position="446"/>
        <end position="469"/>
    </location>
</feature>
<name>A0ABR7RT09_9PROT</name>
<dbReference type="Proteomes" id="UP000626026">
    <property type="component" value="Unassembled WGS sequence"/>
</dbReference>
<evidence type="ECO:0000313" key="2">
    <source>
        <dbReference type="EMBL" id="MBC9209275.1"/>
    </source>
</evidence>
<organism evidence="2 3">
    <name type="scientific">Teichococcus aerophilus</name>
    <dbReference type="NCBI Taxonomy" id="1224513"/>
    <lineage>
        <taxon>Bacteria</taxon>
        <taxon>Pseudomonadati</taxon>
        <taxon>Pseudomonadota</taxon>
        <taxon>Alphaproteobacteria</taxon>
        <taxon>Acetobacterales</taxon>
        <taxon>Roseomonadaceae</taxon>
        <taxon>Roseomonas</taxon>
    </lineage>
</organism>
<proteinExistence type="predicted"/>